<feature type="domain" description="Inhibitor I9" evidence="10">
    <location>
        <begin position="78"/>
        <end position="123"/>
    </location>
</feature>
<dbReference type="SUPFAM" id="SSF54897">
    <property type="entry name" value="Protease propeptides/inhibitors"/>
    <property type="match status" value="1"/>
</dbReference>
<protein>
    <recommendedName>
        <fullName evidence="13">Serine protease</fullName>
    </recommendedName>
</protein>
<evidence type="ECO:0000313" key="12">
    <source>
        <dbReference type="Proteomes" id="UP001500016"/>
    </source>
</evidence>
<dbReference type="InterPro" id="IPR050131">
    <property type="entry name" value="Peptidase_S8_subtilisin-like"/>
</dbReference>
<organism evidence="11 12">
    <name type="scientific">Streptomyces albiaxialis</name>
    <dbReference type="NCBI Taxonomy" id="329523"/>
    <lineage>
        <taxon>Bacteria</taxon>
        <taxon>Bacillati</taxon>
        <taxon>Actinomycetota</taxon>
        <taxon>Actinomycetes</taxon>
        <taxon>Kitasatosporales</taxon>
        <taxon>Streptomycetaceae</taxon>
        <taxon>Streptomyces</taxon>
    </lineage>
</organism>
<proteinExistence type="inferred from homology"/>
<feature type="active site" description="Charge relay system" evidence="5">
    <location>
        <position position="352"/>
    </location>
</feature>
<dbReference type="Pfam" id="PF05922">
    <property type="entry name" value="Inhibitor_I9"/>
    <property type="match status" value="1"/>
</dbReference>
<evidence type="ECO:0000259" key="10">
    <source>
        <dbReference type="Pfam" id="PF05922"/>
    </source>
</evidence>
<feature type="region of interest" description="Disordered" evidence="7">
    <location>
        <begin position="379"/>
        <end position="406"/>
    </location>
</feature>
<dbReference type="PROSITE" id="PS00137">
    <property type="entry name" value="SUBTILASE_HIS"/>
    <property type="match status" value="1"/>
</dbReference>
<dbReference type="EMBL" id="BAAAPE010000005">
    <property type="protein sequence ID" value="GAA2070256.1"/>
    <property type="molecule type" value="Genomic_DNA"/>
</dbReference>
<evidence type="ECO:0000256" key="5">
    <source>
        <dbReference type="PROSITE-ProRule" id="PRU01240"/>
    </source>
</evidence>
<dbReference type="InterPro" id="IPR023827">
    <property type="entry name" value="Peptidase_S8_Asp-AS"/>
</dbReference>
<dbReference type="RefSeq" id="WP_344526371.1">
    <property type="nucleotide sequence ID" value="NZ_BAAAPE010000005.1"/>
</dbReference>
<evidence type="ECO:0000256" key="4">
    <source>
        <dbReference type="ARBA" id="ARBA00022825"/>
    </source>
</evidence>
<dbReference type="CDD" id="cd04077">
    <property type="entry name" value="Peptidases_S8_PCSK9_ProteinaseK_like"/>
    <property type="match status" value="1"/>
</dbReference>
<dbReference type="PROSITE" id="PS51892">
    <property type="entry name" value="SUBTILASE"/>
    <property type="match status" value="1"/>
</dbReference>
<dbReference type="Proteomes" id="UP001500016">
    <property type="component" value="Unassembled WGS sequence"/>
</dbReference>
<keyword evidence="12" id="KW-1185">Reference proteome</keyword>
<dbReference type="SUPFAM" id="SSF52743">
    <property type="entry name" value="Subtilisin-like"/>
    <property type="match status" value="1"/>
</dbReference>
<dbReference type="InterPro" id="IPR037045">
    <property type="entry name" value="S8pro/Inhibitor_I9_sf"/>
</dbReference>
<dbReference type="InterPro" id="IPR034193">
    <property type="entry name" value="PCSK9_ProteinaseK-like"/>
</dbReference>
<feature type="active site" description="Charge relay system" evidence="5">
    <location>
        <position position="167"/>
    </location>
</feature>
<dbReference type="PRINTS" id="PR00723">
    <property type="entry name" value="SUBTILISIN"/>
</dbReference>
<dbReference type="PANTHER" id="PTHR43806">
    <property type="entry name" value="PEPTIDASE S8"/>
    <property type="match status" value="1"/>
</dbReference>
<evidence type="ECO:0000256" key="1">
    <source>
        <dbReference type="ARBA" id="ARBA00011073"/>
    </source>
</evidence>
<sequence>MSSHASRKTRRHITLALGAAIAVAGGAGVIATTAGASAPAEGTVIGAGSEHAVKGSYIVQLKGGGTVSAQGLGKDLADEYGGKVKRTYSAALKGFATSGLSAEDARRLAADDKVAKVFQNQRFTINGTQQNPPNWGLDRIDQKKTRGDGSYTYPAAAGKGVTVYVLDTGVRVGHKDFGGRASYGFDAVDGDKTADDPQGHGTHVAGTIAGSRYGVAKKAKVVAVRVLDENGSGTTDKVVAGIDWVTKNHKGPSVANMSLGGGVDQVMDAAVKKSIASGVTYAVAAGNESSDASQSSPARIPEAITVAASDKTDKQAEFSNFGKSVDLYAPGVDIVSASNKSDSGDATMSGTSMAAPHVAGAAALYLAGHTGATPQQVASGLTKAATPGVISDPSAGTPNKLLRVTK</sequence>
<dbReference type="InterPro" id="IPR010259">
    <property type="entry name" value="S8pro/Inhibitor_I9"/>
</dbReference>
<dbReference type="Gene3D" id="3.30.70.80">
    <property type="entry name" value="Peptidase S8 propeptide/proteinase inhibitor I9"/>
    <property type="match status" value="1"/>
</dbReference>
<reference evidence="11 12" key="1">
    <citation type="journal article" date="2019" name="Int. J. Syst. Evol. Microbiol.">
        <title>The Global Catalogue of Microorganisms (GCM) 10K type strain sequencing project: providing services to taxonomists for standard genome sequencing and annotation.</title>
        <authorList>
            <consortium name="The Broad Institute Genomics Platform"/>
            <consortium name="The Broad Institute Genome Sequencing Center for Infectious Disease"/>
            <person name="Wu L."/>
            <person name="Ma J."/>
        </authorList>
    </citation>
    <scope>NUCLEOTIDE SEQUENCE [LARGE SCALE GENOMIC DNA]</scope>
    <source>
        <strain evidence="11 12">JCM 15478</strain>
    </source>
</reference>
<comment type="similarity">
    <text evidence="1 5 6">Belongs to the peptidase S8 family.</text>
</comment>
<dbReference type="Gene3D" id="3.40.50.200">
    <property type="entry name" value="Peptidase S8/S53 domain"/>
    <property type="match status" value="1"/>
</dbReference>
<dbReference type="PROSITE" id="PS00136">
    <property type="entry name" value="SUBTILASE_ASP"/>
    <property type="match status" value="1"/>
</dbReference>
<comment type="caution">
    <text evidence="11">The sequence shown here is derived from an EMBL/GenBank/DDBJ whole genome shotgun (WGS) entry which is preliminary data.</text>
</comment>
<gene>
    <name evidence="11" type="ORF">GCM10009801_20860</name>
</gene>
<dbReference type="InterPro" id="IPR000209">
    <property type="entry name" value="Peptidase_S8/S53_dom"/>
</dbReference>
<dbReference type="InterPro" id="IPR023828">
    <property type="entry name" value="Peptidase_S8_Ser-AS"/>
</dbReference>
<evidence type="ECO:0008006" key="13">
    <source>
        <dbReference type="Google" id="ProtNLM"/>
    </source>
</evidence>
<keyword evidence="8" id="KW-0732">Signal</keyword>
<feature type="domain" description="Peptidase S8/S53" evidence="9">
    <location>
        <begin position="158"/>
        <end position="387"/>
    </location>
</feature>
<evidence type="ECO:0000256" key="3">
    <source>
        <dbReference type="ARBA" id="ARBA00022801"/>
    </source>
</evidence>
<dbReference type="Pfam" id="PF00082">
    <property type="entry name" value="Peptidase_S8"/>
    <property type="match status" value="1"/>
</dbReference>
<feature type="active site" description="Charge relay system" evidence="5">
    <location>
        <position position="200"/>
    </location>
</feature>
<name>A0ABN2VRF0_9ACTN</name>
<keyword evidence="3 5" id="KW-0378">Hydrolase</keyword>
<evidence type="ECO:0000259" key="9">
    <source>
        <dbReference type="Pfam" id="PF00082"/>
    </source>
</evidence>
<dbReference type="InterPro" id="IPR036852">
    <property type="entry name" value="Peptidase_S8/S53_dom_sf"/>
</dbReference>
<dbReference type="PANTHER" id="PTHR43806:SF11">
    <property type="entry name" value="CEREVISIN-RELATED"/>
    <property type="match status" value="1"/>
</dbReference>
<feature type="signal peptide" evidence="8">
    <location>
        <begin position="1"/>
        <end position="24"/>
    </location>
</feature>
<evidence type="ECO:0000256" key="7">
    <source>
        <dbReference type="SAM" id="MobiDB-lite"/>
    </source>
</evidence>
<keyword evidence="4 5" id="KW-0720">Serine protease</keyword>
<evidence type="ECO:0000256" key="6">
    <source>
        <dbReference type="RuleBase" id="RU003355"/>
    </source>
</evidence>
<evidence type="ECO:0000256" key="8">
    <source>
        <dbReference type="SAM" id="SignalP"/>
    </source>
</evidence>
<dbReference type="PROSITE" id="PS51318">
    <property type="entry name" value="TAT"/>
    <property type="match status" value="1"/>
</dbReference>
<dbReference type="PROSITE" id="PS00138">
    <property type="entry name" value="SUBTILASE_SER"/>
    <property type="match status" value="1"/>
</dbReference>
<dbReference type="InterPro" id="IPR022398">
    <property type="entry name" value="Peptidase_S8_His-AS"/>
</dbReference>
<accession>A0ABN2VRF0</accession>
<evidence type="ECO:0000256" key="2">
    <source>
        <dbReference type="ARBA" id="ARBA00022670"/>
    </source>
</evidence>
<feature type="chain" id="PRO_5046143893" description="Serine protease" evidence="8">
    <location>
        <begin position="25"/>
        <end position="406"/>
    </location>
</feature>
<dbReference type="InterPro" id="IPR006311">
    <property type="entry name" value="TAT_signal"/>
</dbReference>
<keyword evidence="2 5" id="KW-0645">Protease</keyword>
<evidence type="ECO:0000313" key="11">
    <source>
        <dbReference type="EMBL" id="GAA2070256.1"/>
    </source>
</evidence>
<dbReference type="InterPro" id="IPR015500">
    <property type="entry name" value="Peptidase_S8_subtilisin-rel"/>
</dbReference>